<evidence type="ECO:0000256" key="8">
    <source>
        <dbReference type="ARBA" id="ARBA00023027"/>
    </source>
</evidence>
<dbReference type="Proteomes" id="UP000007819">
    <property type="component" value="Chromosome A1"/>
</dbReference>
<dbReference type="FunFam" id="3.20.20.70:FF:000159">
    <property type="entry name" value="tRNA-dihydrouridine synthase 4"/>
    <property type="match status" value="1"/>
</dbReference>
<evidence type="ECO:0000256" key="1">
    <source>
        <dbReference type="ARBA" id="ARBA00001917"/>
    </source>
</evidence>
<dbReference type="PANTHER" id="PTHR11082:SF31">
    <property type="entry name" value="TRNA-DIHYDROURIDINE(20A_20B) SYNTHASE [NAD(P)+]-LIKE"/>
    <property type="match status" value="1"/>
</dbReference>
<dbReference type="OrthoDB" id="9977870at2759"/>
<evidence type="ECO:0000313" key="12">
    <source>
        <dbReference type="EnsemblMetazoa" id="XP_001951826.2"/>
    </source>
</evidence>
<dbReference type="GeneID" id="100167730"/>
<keyword evidence="4" id="KW-0507">mRNA processing</keyword>
<organism evidence="12 13">
    <name type="scientific">Acyrthosiphon pisum</name>
    <name type="common">Pea aphid</name>
    <dbReference type="NCBI Taxonomy" id="7029"/>
    <lineage>
        <taxon>Eukaryota</taxon>
        <taxon>Metazoa</taxon>
        <taxon>Ecdysozoa</taxon>
        <taxon>Arthropoda</taxon>
        <taxon>Hexapoda</taxon>
        <taxon>Insecta</taxon>
        <taxon>Pterygota</taxon>
        <taxon>Neoptera</taxon>
        <taxon>Paraneoptera</taxon>
        <taxon>Hemiptera</taxon>
        <taxon>Sternorrhyncha</taxon>
        <taxon>Aphidomorpha</taxon>
        <taxon>Aphidoidea</taxon>
        <taxon>Aphididae</taxon>
        <taxon>Macrosiphini</taxon>
        <taxon>Acyrthosiphon</taxon>
    </lineage>
</organism>
<dbReference type="SUPFAM" id="SSF51395">
    <property type="entry name" value="FMN-linked oxidoreductases"/>
    <property type="match status" value="1"/>
</dbReference>
<keyword evidence="13" id="KW-1185">Reference proteome</keyword>
<dbReference type="RefSeq" id="XP_001951826.2">
    <property type="nucleotide sequence ID" value="XM_001951791.4"/>
</dbReference>
<dbReference type="AlphaFoldDB" id="A0A8R2A879"/>
<evidence type="ECO:0000256" key="3">
    <source>
        <dbReference type="ARBA" id="ARBA00022643"/>
    </source>
</evidence>
<evidence type="ECO:0000256" key="5">
    <source>
        <dbReference type="ARBA" id="ARBA00022694"/>
    </source>
</evidence>
<reference evidence="12" key="2">
    <citation type="submission" date="2022-06" db="UniProtKB">
        <authorList>
            <consortium name="EnsemblMetazoa"/>
        </authorList>
    </citation>
    <scope>IDENTIFICATION</scope>
</reference>
<dbReference type="InterPro" id="IPR035587">
    <property type="entry name" value="DUS-like_FMN-bd"/>
</dbReference>
<dbReference type="InterPro" id="IPR018517">
    <property type="entry name" value="tRNA_hU_synthase_CS"/>
</dbReference>
<dbReference type="CTD" id="35179"/>
<dbReference type="PANTHER" id="PTHR11082">
    <property type="entry name" value="TRNA-DIHYDROURIDINE SYNTHASE"/>
    <property type="match status" value="1"/>
</dbReference>
<feature type="domain" description="DUS-like FMN-binding" evidence="11">
    <location>
        <begin position="21"/>
        <end position="271"/>
    </location>
</feature>
<protein>
    <recommendedName>
        <fullName evidence="9">tRNA-dihydrouridine(20a/20b) synthase [NAD(P)+]</fullName>
    </recommendedName>
    <alternativeName>
        <fullName evidence="10">tRNA-dihydrouridine synthase 4</fullName>
    </alternativeName>
</protein>
<keyword evidence="8" id="KW-0520">NAD</keyword>
<dbReference type="KEGG" id="api:100167730"/>
<evidence type="ECO:0000259" key="11">
    <source>
        <dbReference type="Pfam" id="PF01207"/>
    </source>
</evidence>
<keyword evidence="2" id="KW-0285">Flavoprotein</keyword>
<name>A0A8R2A879_ACYPI</name>
<evidence type="ECO:0000256" key="4">
    <source>
        <dbReference type="ARBA" id="ARBA00022664"/>
    </source>
</evidence>
<evidence type="ECO:0000256" key="2">
    <source>
        <dbReference type="ARBA" id="ARBA00022630"/>
    </source>
</evidence>
<evidence type="ECO:0000313" key="13">
    <source>
        <dbReference type="Proteomes" id="UP000007819"/>
    </source>
</evidence>
<dbReference type="GO" id="GO:0102267">
    <property type="term" value="F:tRNA-dihydrouridine20b synthase activity"/>
    <property type="evidence" value="ECO:0007669"/>
    <property type="project" value="UniProtKB-ARBA"/>
</dbReference>
<dbReference type="CDD" id="cd02801">
    <property type="entry name" value="DUS_like_FMN"/>
    <property type="match status" value="1"/>
</dbReference>
<keyword evidence="7" id="KW-0560">Oxidoreductase</keyword>
<dbReference type="PROSITE" id="PS01136">
    <property type="entry name" value="UPF0034"/>
    <property type="match status" value="1"/>
</dbReference>
<reference evidence="13" key="1">
    <citation type="submission" date="2010-06" db="EMBL/GenBank/DDBJ databases">
        <authorList>
            <person name="Jiang H."/>
            <person name="Abraham K."/>
            <person name="Ali S."/>
            <person name="Alsbrooks S.L."/>
            <person name="Anim B.N."/>
            <person name="Anosike U.S."/>
            <person name="Attaway T."/>
            <person name="Bandaranaike D.P."/>
            <person name="Battles P.K."/>
            <person name="Bell S.N."/>
            <person name="Bell A.V."/>
            <person name="Beltran B."/>
            <person name="Bickham C."/>
            <person name="Bustamante Y."/>
            <person name="Caleb T."/>
            <person name="Canada A."/>
            <person name="Cardenas V."/>
            <person name="Carter K."/>
            <person name="Chacko J."/>
            <person name="Chandrabose M.N."/>
            <person name="Chavez D."/>
            <person name="Chavez A."/>
            <person name="Chen L."/>
            <person name="Chu H.-S."/>
            <person name="Claassen K.J."/>
            <person name="Cockrell R."/>
            <person name="Collins M."/>
            <person name="Cooper J.A."/>
            <person name="Cree A."/>
            <person name="Curry S.M."/>
            <person name="Da Y."/>
            <person name="Dao M.D."/>
            <person name="Das B."/>
            <person name="Davila M.-L."/>
            <person name="Davy-Carroll L."/>
            <person name="Denson S."/>
            <person name="Dinh H."/>
            <person name="Ebong V.E."/>
            <person name="Edwards J.R."/>
            <person name="Egan A."/>
            <person name="El-Daye J."/>
            <person name="Escobedo L."/>
            <person name="Fernandez S."/>
            <person name="Fernando P.R."/>
            <person name="Flagg N."/>
            <person name="Forbes L.D."/>
            <person name="Fowler R.G."/>
            <person name="Fu Q."/>
            <person name="Gabisi R.A."/>
            <person name="Ganer J."/>
            <person name="Garbino Pronczuk A."/>
            <person name="Garcia R.M."/>
            <person name="Garner T."/>
            <person name="Garrett T.E."/>
            <person name="Gonzalez D.A."/>
            <person name="Hamid H."/>
            <person name="Hawkins E.S."/>
            <person name="Hirani K."/>
            <person name="Hogues M.E."/>
            <person name="Hollins B."/>
            <person name="Hsiao C.-H."/>
            <person name="Jabil R."/>
            <person name="James M.L."/>
            <person name="Jhangiani S.N."/>
            <person name="Johnson B."/>
            <person name="Johnson Q."/>
            <person name="Joshi V."/>
            <person name="Kalu J.B."/>
            <person name="Kam C."/>
            <person name="Kashfia A."/>
            <person name="Keebler J."/>
            <person name="Kisamo H."/>
            <person name="Kovar C.L."/>
            <person name="Lago L.A."/>
            <person name="Lai C.-Y."/>
            <person name="Laidlaw J."/>
            <person name="Lara F."/>
            <person name="Le T.-K."/>
            <person name="Lee S.L."/>
            <person name="Legall F.H."/>
            <person name="Lemon S.J."/>
            <person name="Lewis L.R."/>
            <person name="Li B."/>
            <person name="Liu Y."/>
            <person name="Liu Y.-S."/>
            <person name="Lopez J."/>
            <person name="Lozado R.J."/>
            <person name="Lu J."/>
            <person name="Madu R.C."/>
            <person name="Maheshwari M."/>
            <person name="Maheshwari R."/>
            <person name="Malloy K."/>
            <person name="Martinez E."/>
            <person name="Mathew T."/>
            <person name="Mercado I.C."/>
            <person name="Mercado C."/>
            <person name="Meyer B."/>
            <person name="Montgomery K."/>
            <person name="Morgan M.B."/>
            <person name="Munidasa M."/>
            <person name="Nazareth L.V."/>
            <person name="Nelson J."/>
            <person name="Ng B.M."/>
            <person name="Nguyen N.B."/>
            <person name="Nguyen P.Q."/>
            <person name="Nguyen T."/>
            <person name="Obregon M."/>
            <person name="Okwuonu G.O."/>
            <person name="Onwere C.G."/>
            <person name="Orozco G."/>
            <person name="Parra A."/>
            <person name="Patel S."/>
            <person name="Patil S."/>
            <person name="Perez A."/>
            <person name="Perez Y."/>
            <person name="Pham C."/>
            <person name="Primus E.L."/>
            <person name="Pu L.-L."/>
            <person name="Puazo M."/>
            <person name="Qin X."/>
            <person name="Quiroz J.B."/>
            <person name="Reese J."/>
            <person name="Richards S."/>
            <person name="Rives C.M."/>
            <person name="Robberts R."/>
            <person name="Ruiz S.J."/>
            <person name="Ruiz M.J."/>
            <person name="Santibanez J."/>
            <person name="Schneider B.W."/>
            <person name="Sisson I."/>
            <person name="Smith M."/>
            <person name="Sodergren E."/>
            <person name="Song X.-Z."/>
            <person name="Song B.B."/>
            <person name="Summersgill H."/>
            <person name="Thelus R."/>
            <person name="Thornton R.D."/>
            <person name="Trejos Z.Y."/>
            <person name="Usmani K."/>
            <person name="Vattathil S."/>
            <person name="Villasana D."/>
            <person name="Walker D.L."/>
            <person name="Wang S."/>
            <person name="Wang K."/>
            <person name="White C.S."/>
            <person name="Williams A.C."/>
            <person name="Williamson J."/>
            <person name="Wilson K."/>
            <person name="Woghiren I.O."/>
            <person name="Woodworth J.R."/>
            <person name="Worley K.C."/>
            <person name="Wright R.A."/>
            <person name="Wu W."/>
            <person name="Young L."/>
            <person name="Zhang L."/>
            <person name="Zhang J."/>
            <person name="Zhu Y."/>
            <person name="Muzny D.M."/>
            <person name="Weinstock G."/>
            <person name="Gibbs R.A."/>
        </authorList>
    </citation>
    <scope>NUCLEOTIDE SEQUENCE [LARGE SCALE GENOMIC DNA]</scope>
    <source>
        <strain evidence="13">LSR1</strain>
    </source>
</reference>
<evidence type="ECO:0000256" key="10">
    <source>
        <dbReference type="ARBA" id="ARBA00078338"/>
    </source>
</evidence>
<sequence length="350" mass="39631">MTNNPVIDLFDDPDKKFVKICAPMVRYSRLQFRKLIRMYECDLCFTPMIMADCYVKSAKARAHEFQTDTDDRPLIVQFGANNSSDFVNASNLIIPYCDGVDLNCGCPQRWALNEGYGAQLLKNPEIIKDCVRQLRNHLPTNKTISVKLRLLDDHRKSVDLCQQIEATGVSFITVHGRTALQKNEPIDQECLKLINESVSVPVILNGDIKNLSDAITMQEYTGCRGMMSARGILHNPGLFAGYQTTPLSAVQDWLNIKHTNFLWFHHHLVFMCERLLPKTARKTFNQLRTASDVVSFLEDQLHISNVLPSNRILGKELGGTSGAYYENIAVEDTVSFQPEDIVDSIINLFD</sequence>
<comment type="cofactor">
    <cofactor evidence="1">
        <name>FMN</name>
        <dbReference type="ChEBI" id="CHEBI:58210"/>
    </cofactor>
</comment>
<evidence type="ECO:0000256" key="9">
    <source>
        <dbReference type="ARBA" id="ARBA00071722"/>
    </source>
</evidence>
<dbReference type="GO" id="GO:0006397">
    <property type="term" value="P:mRNA processing"/>
    <property type="evidence" value="ECO:0007669"/>
    <property type="project" value="UniProtKB-KW"/>
</dbReference>
<evidence type="ECO:0000256" key="7">
    <source>
        <dbReference type="ARBA" id="ARBA00023002"/>
    </source>
</evidence>
<evidence type="ECO:0000256" key="6">
    <source>
        <dbReference type="ARBA" id="ARBA00022857"/>
    </source>
</evidence>
<dbReference type="GO" id="GO:0050660">
    <property type="term" value="F:flavin adenine dinucleotide binding"/>
    <property type="evidence" value="ECO:0007669"/>
    <property type="project" value="InterPro"/>
</dbReference>
<keyword evidence="3" id="KW-0288">FMN</keyword>
<dbReference type="EnsemblMetazoa" id="XM_001951791.5">
    <property type="protein sequence ID" value="XP_001951826.2"/>
    <property type="gene ID" value="LOC100167730"/>
</dbReference>
<dbReference type="Gene3D" id="3.20.20.70">
    <property type="entry name" value="Aldolase class I"/>
    <property type="match status" value="1"/>
</dbReference>
<accession>A0A8R2A879</accession>
<keyword evidence="5" id="KW-0819">tRNA processing</keyword>
<dbReference type="Pfam" id="PF01207">
    <property type="entry name" value="Dus"/>
    <property type="match status" value="1"/>
</dbReference>
<dbReference type="GO" id="GO:0102266">
    <property type="term" value="F:tRNA-dihydrouridine20a synthase activity"/>
    <property type="evidence" value="ECO:0007669"/>
    <property type="project" value="UniProtKB-ARBA"/>
</dbReference>
<keyword evidence="6" id="KW-0521">NADP</keyword>
<proteinExistence type="predicted"/>
<dbReference type="InterPro" id="IPR013785">
    <property type="entry name" value="Aldolase_TIM"/>
</dbReference>